<evidence type="ECO:0000256" key="1">
    <source>
        <dbReference type="SAM" id="MobiDB-lite"/>
    </source>
</evidence>
<protein>
    <recommendedName>
        <fullName evidence="5">Glycosyltransferase RgtA/B/C/D-like domain-containing protein</fullName>
    </recommendedName>
</protein>
<feature type="transmembrane region" description="Helical" evidence="2">
    <location>
        <begin position="145"/>
        <end position="167"/>
    </location>
</feature>
<organism evidence="3 4">
    <name type="scientific">Tepidiforma flava</name>
    <dbReference type="NCBI Taxonomy" id="3004094"/>
    <lineage>
        <taxon>Bacteria</taxon>
        <taxon>Bacillati</taxon>
        <taxon>Chloroflexota</taxon>
        <taxon>Tepidiformia</taxon>
        <taxon>Tepidiformales</taxon>
        <taxon>Tepidiformaceae</taxon>
        <taxon>Tepidiforma</taxon>
    </lineage>
</organism>
<sequence>MRAEGSRAWWLAIGFGASIGLATACKVNGAIFAAIPVLAFAVRIALYDLRRLAARWDGSEPPPRHGSAWLSDVSMLCLAGAVSLLVFRVAQPYAFAGPHVWDFALNQRWWDDIQRERDFQQGNADYPPFIQFAGTTPFLTALRNITLWGLGPVLAAAAFAGLIAAAVRTARSRDLILLLPLAFALLVFGFWGPRFVAFMRYFLPMYPVLCLFAAWGLLQLLERSRAGFRLPAAASARPCPRRAPAPSRSPRSPSSSGPRHGGRSPSSASTSKSTPASPPPAGSTRTSPRQRHHHRNLGRPRATGPPRPAPRVPLRRTRHVPHRRAGKIRDLVFGVPGDPAKAGLAGADYVAVTSNRIRDSVTKLEREYPATIRYYQLLESGDLGFQRVATFTVNPSFLGISVDDSGAEESFTVYDHPEVRIYRKTAAFDPARAYALLSEARPESAVNLLPARAARTASSSPPPRPKSSSPAAPSRTFSMPPAG</sequence>
<feature type="transmembrane region" description="Helical" evidence="2">
    <location>
        <begin position="30"/>
        <end position="49"/>
    </location>
</feature>
<feature type="region of interest" description="Disordered" evidence="1">
    <location>
        <begin position="232"/>
        <end position="321"/>
    </location>
</feature>
<gene>
    <name evidence="3" type="ORF">O0235_02735</name>
</gene>
<feature type="region of interest" description="Disordered" evidence="1">
    <location>
        <begin position="450"/>
        <end position="483"/>
    </location>
</feature>
<dbReference type="EMBL" id="CP115149">
    <property type="protein sequence ID" value="WBL36496.1"/>
    <property type="molecule type" value="Genomic_DNA"/>
</dbReference>
<feature type="compositionally biased region" description="Low complexity" evidence="1">
    <location>
        <begin position="466"/>
        <end position="475"/>
    </location>
</feature>
<reference evidence="3 4" key="1">
    <citation type="journal article" date="2023" name="ISME J.">
        <title>Thermophilic Dehalococcoidia with unusual traits shed light on an unexpected past.</title>
        <authorList>
            <person name="Palmer M."/>
            <person name="Covington J.K."/>
            <person name="Zhou E.M."/>
            <person name="Thomas S.C."/>
            <person name="Habib N."/>
            <person name="Seymour C.O."/>
            <person name="Lai D."/>
            <person name="Johnston J."/>
            <person name="Hashimi A."/>
            <person name="Jiao J.Y."/>
            <person name="Muok A.R."/>
            <person name="Liu L."/>
            <person name="Xian W.D."/>
            <person name="Zhi X.Y."/>
            <person name="Li M.M."/>
            <person name="Silva L.P."/>
            <person name="Bowen B.P."/>
            <person name="Louie K."/>
            <person name="Briegel A."/>
            <person name="Pett-Ridge J."/>
            <person name="Weber P.K."/>
            <person name="Tocheva E.I."/>
            <person name="Woyke T."/>
            <person name="Northen T.R."/>
            <person name="Mayali X."/>
            <person name="Li W.J."/>
            <person name="Hedlund B.P."/>
        </authorList>
    </citation>
    <scope>NUCLEOTIDE SEQUENCE [LARGE SCALE GENOMIC DNA]</scope>
    <source>
        <strain evidence="3 4">YIM 72310</strain>
    </source>
</reference>
<evidence type="ECO:0000256" key="2">
    <source>
        <dbReference type="SAM" id="Phobius"/>
    </source>
</evidence>
<evidence type="ECO:0000313" key="3">
    <source>
        <dbReference type="EMBL" id="WBL36496.1"/>
    </source>
</evidence>
<feature type="compositionally biased region" description="Basic residues" evidence="1">
    <location>
        <begin position="288"/>
        <end position="298"/>
    </location>
</feature>
<feature type="compositionally biased region" description="Low complexity" evidence="1">
    <location>
        <begin position="450"/>
        <end position="459"/>
    </location>
</feature>
<accession>A0ABY7M7K0</accession>
<dbReference type="PROSITE" id="PS51257">
    <property type="entry name" value="PROKAR_LIPOPROTEIN"/>
    <property type="match status" value="1"/>
</dbReference>
<dbReference type="Proteomes" id="UP001212803">
    <property type="component" value="Chromosome"/>
</dbReference>
<dbReference type="RefSeq" id="WP_270057019.1">
    <property type="nucleotide sequence ID" value="NZ_CP115149.1"/>
</dbReference>
<keyword evidence="2" id="KW-0812">Transmembrane</keyword>
<feature type="transmembrane region" description="Helical" evidence="2">
    <location>
        <begin position="69"/>
        <end position="90"/>
    </location>
</feature>
<feature type="compositionally biased region" description="Low complexity" evidence="1">
    <location>
        <begin position="232"/>
        <end position="275"/>
    </location>
</feature>
<feature type="transmembrane region" description="Helical" evidence="2">
    <location>
        <begin position="174"/>
        <end position="192"/>
    </location>
</feature>
<keyword evidence="4" id="KW-1185">Reference proteome</keyword>
<proteinExistence type="predicted"/>
<evidence type="ECO:0008006" key="5">
    <source>
        <dbReference type="Google" id="ProtNLM"/>
    </source>
</evidence>
<keyword evidence="2" id="KW-1133">Transmembrane helix</keyword>
<keyword evidence="2" id="KW-0472">Membrane</keyword>
<feature type="transmembrane region" description="Helical" evidence="2">
    <location>
        <begin position="7"/>
        <end position="24"/>
    </location>
</feature>
<evidence type="ECO:0000313" key="4">
    <source>
        <dbReference type="Proteomes" id="UP001212803"/>
    </source>
</evidence>
<feature type="transmembrane region" description="Helical" evidence="2">
    <location>
        <begin position="198"/>
        <end position="221"/>
    </location>
</feature>
<name>A0ABY7M7K0_9CHLR</name>